<keyword evidence="1" id="KW-1133">Transmembrane helix</keyword>
<accession>A0A926IGS9</accession>
<feature type="transmembrane region" description="Helical" evidence="1">
    <location>
        <begin position="105"/>
        <end position="123"/>
    </location>
</feature>
<dbReference type="Proteomes" id="UP000623678">
    <property type="component" value="Unassembled WGS sequence"/>
</dbReference>
<keyword evidence="3" id="KW-1185">Reference proteome</keyword>
<reference evidence="2" key="1">
    <citation type="submission" date="2020-08" db="EMBL/GenBank/DDBJ databases">
        <title>Genome public.</title>
        <authorList>
            <person name="Liu C."/>
            <person name="Sun Q."/>
        </authorList>
    </citation>
    <scope>NUCLEOTIDE SEQUENCE</scope>
    <source>
        <strain evidence="2">NSJ-64</strain>
    </source>
</reference>
<gene>
    <name evidence="2" type="ORF">H8705_02330</name>
</gene>
<dbReference type="EMBL" id="JACRTD010000002">
    <property type="protein sequence ID" value="MBC8584415.1"/>
    <property type="molecule type" value="Genomic_DNA"/>
</dbReference>
<evidence type="ECO:0000313" key="3">
    <source>
        <dbReference type="Proteomes" id="UP000623678"/>
    </source>
</evidence>
<evidence type="ECO:0000313" key="2">
    <source>
        <dbReference type="EMBL" id="MBC8584415.1"/>
    </source>
</evidence>
<comment type="caution">
    <text evidence="2">The sequence shown here is derived from an EMBL/GenBank/DDBJ whole genome shotgun (WGS) entry which is preliminary data.</text>
</comment>
<feature type="transmembrane region" description="Helical" evidence="1">
    <location>
        <begin position="74"/>
        <end position="93"/>
    </location>
</feature>
<proteinExistence type="predicted"/>
<protein>
    <submittedName>
        <fullName evidence="2">DUF2752 domain-containing protein</fullName>
    </submittedName>
</protein>
<dbReference type="AlphaFoldDB" id="A0A926IGS9"/>
<keyword evidence="1" id="KW-0812">Transmembrane</keyword>
<feature type="transmembrane region" description="Helical" evidence="1">
    <location>
        <begin position="20"/>
        <end position="40"/>
    </location>
</feature>
<dbReference type="Pfam" id="PF10825">
    <property type="entry name" value="DUF2752"/>
    <property type="match status" value="1"/>
</dbReference>
<dbReference type="RefSeq" id="WP_262394250.1">
    <property type="nucleotide sequence ID" value="NZ_JACRTD010000002.1"/>
</dbReference>
<organism evidence="2 3">
    <name type="scientific">Youxingia wuxianensis</name>
    <dbReference type="NCBI Taxonomy" id="2763678"/>
    <lineage>
        <taxon>Bacteria</taxon>
        <taxon>Bacillati</taxon>
        <taxon>Bacillota</taxon>
        <taxon>Clostridia</taxon>
        <taxon>Eubacteriales</taxon>
        <taxon>Oscillospiraceae</taxon>
        <taxon>Youxingia</taxon>
    </lineage>
</organism>
<keyword evidence="1" id="KW-0472">Membrane</keyword>
<evidence type="ECO:0000256" key="1">
    <source>
        <dbReference type="SAM" id="Phobius"/>
    </source>
</evidence>
<name>A0A926IGS9_9FIRM</name>
<dbReference type="InterPro" id="IPR021215">
    <property type="entry name" value="DUF2752"/>
</dbReference>
<sequence length="150" mass="17411">MKNFFKFRKADTIYGRLWQFLGILLAIAAGVLLFSLVFHYRCPIRYTLGVSCPACGMTRAANCLLHLDFAGAWGYHPLIYSLPVFAVVLGYAYVWDKRELLHSKWLWNIFIVLFIAFWFWRLMQFFGGNDPAFLEPGAIFPTVLRKMTGR</sequence>